<feature type="compositionally biased region" description="Low complexity" evidence="2">
    <location>
        <begin position="502"/>
        <end position="519"/>
    </location>
</feature>
<dbReference type="InParanoid" id="A0A6P5JSG0"/>
<sequence length="1064" mass="117096">MSFTIKFKDLLNLALGTTDPGVVVNFNALHTLLHSIIEHLNLEEQTKVLPGSEKDYLPRSPFQVTSGKKPGEKSEESEEDILYRTPSDRIISTFDQRLSVVESQVAFLEALPSTEQLLESSQPFKKPAQDMWQMLKLQKKVEGNEEGMTKAMQTLQELLTTIYTLQSDTDYFRMEMEQLKEKLDKISLDEVNKHSQELKNQQDQVKNLQLDMEDVKNKLCCFPDGSDIMQWTTLHDAMYSQADIKETSEKAEAKTSEVTPEVTSEVTPQVTPEVTSEEASKTLKIPKTPNTRIPPVKTAQPRSDTMPSPFGKALVARGITVGPETVASMGIAIDPGILTAMGITTDPHILATMGITPIPGAGLGTAGEPGATAASTTGQSFIGPSSTGQSSTAGPSLGISPDLNWNASSFLAALGITPNETTLDELGLDTNADSLTALGSTVDPATLVALAILTGKGLPTKLHPPVSVPTLPEVPGTATESKTLVVPESSTSLDATAGKGTSAAVSSPHSPVKSSSQVSEGIVSSTKSLKQLLTGQPFSAEGKRLIVKRFMGSLINLPTQYNSLKEQFAKLEDEVQQQANCLANLQFLSSHGLTPQLDTEMSTLQDKINTLQESGRKNKTYEQHLEKVQEHCNLLEKVTETLQDKMEDIKGLKIVVKQLEMRKVDKTRMEEQMKEKADKSALAFKASRADLEFATVQLHDMMHDMLQKISLHEQDWQKVLEKLFLDMDSKLGHVDLDPMKKQMEHIWKFVKKHLSEGPRFDADSAAGFKKQLFERVKCISCDRPVEMMTSPQLISIQKKNLYPYARPVSANSYEYLQPLKLRGVTSRIIPCNNYTMKGYKPIFGLKKQGAMIMRWQQLCSKVREQQRVQHLQPIQGMTNLPEQANVPRDGQSYWDNNSSLRPIMKIPNLTTLYPYGDPSVFPENSEVNILGVDGVMYKGRMASHGAPHSIITEKDLAGLKIPRPPPSRSGCERIRSSISGTIYPASRPRTSMTADVLQQLTLHPRLTSGTLQHSPFSTADMSNTNNRPVCRPTTSGGPFVVKPSSASLPVNGFNPISPEEGTSM</sequence>
<feature type="region of interest" description="Disordered" evidence="2">
    <location>
        <begin position="363"/>
        <end position="395"/>
    </location>
</feature>
<accession>A0A6P5JSG0</accession>
<dbReference type="FunCoup" id="A0A6P5JSG0">
    <property type="interactions" value="34"/>
</dbReference>
<feature type="region of interest" description="Disordered" evidence="2">
    <location>
        <begin position="1014"/>
        <end position="1064"/>
    </location>
</feature>
<evidence type="ECO:0000259" key="3">
    <source>
        <dbReference type="Pfam" id="PF16043"/>
    </source>
</evidence>
<keyword evidence="4" id="KW-1185">Reference proteome</keyword>
<evidence type="ECO:0000313" key="5">
    <source>
        <dbReference type="RefSeq" id="XP_020834286.1"/>
    </source>
</evidence>
<dbReference type="KEGG" id="pcw:110202454"/>
<dbReference type="Pfam" id="PF16043">
    <property type="entry name" value="DUF4795"/>
    <property type="match status" value="1"/>
</dbReference>
<dbReference type="GeneID" id="110202454"/>
<feature type="region of interest" description="Disordered" evidence="2">
    <location>
        <begin position="51"/>
        <end position="80"/>
    </location>
</feature>
<dbReference type="AlphaFoldDB" id="A0A6P5JSG0"/>
<dbReference type="RefSeq" id="XP_020834286.1">
    <property type="nucleotide sequence ID" value="XM_020978627.1"/>
</dbReference>
<feature type="region of interest" description="Disordered" evidence="2">
    <location>
        <begin position="247"/>
        <end position="308"/>
    </location>
</feature>
<dbReference type="InterPro" id="IPR032013">
    <property type="entry name" value="DUF4795"/>
</dbReference>
<dbReference type="PANTHER" id="PTHR47080">
    <property type="entry name" value="CHROMOSOME 16 OPEN READING FRAME 96"/>
    <property type="match status" value="1"/>
</dbReference>
<proteinExistence type="predicted"/>
<gene>
    <name evidence="5" type="primary">CUNH16orf96</name>
</gene>
<evidence type="ECO:0000313" key="4">
    <source>
        <dbReference type="Proteomes" id="UP000515140"/>
    </source>
</evidence>
<feature type="compositionally biased region" description="Polar residues" evidence="2">
    <location>
        <begin position="256"/>
        <end position="274"/>
    </location>
</feature>
<feature type="compositionally biased region" description="Polar residues" evidence="2">
    <location>
        <begin position="373"/>
        <end position="394"/>
    </location>
</feature>
<reference evidence="5" key="1">
    <citation type="submission" date="2025-08" db="UniProtKB">
        <authorList>
            <consortium name="RefSeq"/>
        </authorList>
    </citation>
    <scope>IDENTIFICATION</scope>
    <source>
        <tissue evidence="5">Spleen</tissue>
    </source>
</reference>
<feature type="compositionally biased region" description="Polar residues" evidence="2">
    <location>
        <begin position="478"/>
        <end position="494"/>
    </location>
</feature>
<evidence type="ECO:0000256" key="1">
    <source>
        <dbReference type="SAM" id="Coils"/>
    </source>
</evidence>
<feature type="coiled-coil region" evidence="1">
    <location>
        <begin position="618"/>
        <end position="676"/>
    </location>
</feature>
<keyword evidence="1" id="KW-0175">Coiled coil</keyword>
<organism evidence="4 5">
    <name type="scientific">Phascolarctos cinereus</name>
    <name type="common">Koala</name>
    <dbReference type="NCBI Taxonomy" id="38626"/>
    <lineage>
        <taxon>Eukaryota</taxon>
        <taxon>Metazoa</taxon>
        <taxon>Chordata</taxon>
        <taxon>Craniata</taxon>
        <taxon>Vertebrata</taxon>
        <taxon>Euteleostomi</taxon>
        <taxon>Mammalia</taxon>
        <taxon>Metatheria</taxon>
        <taxon>Diprotodontia</taxon>
        <taxon>Phascolarctidae</taxon>
        <taxon>Phascolarctos</taxon>
    </lineage>
</organism>
<name>A0A6P5JSG0_PHACI</name>
<dbReference type="Proteomes" id="UP000515140">
    <property type="component" value="Unplaced"/>
</dbReference>
<protein>
    <submittedName>
        <fullName evidence="5">Uncharacterized protein C16orf96 homolog isoform X1</fullName>
    </submittedName>
</protein>
<dbReference type="CTD" id="109313456"/>
<feature type="domain" description="DUF4795" evidence="3">
    <location>
        <begin position="622"/>
        <end position="806"/>
    </location>
</feature>
<feature type="coiled-coil region" evidence="1">
    <location>
        <begin position="188"/>
        <end position="218"/>
    </location>
</feature>
<feature type="region of interest" description="Disordered" evidence="2">
    <location>
        <begin position="470"/>
        <end position="519"/>
    </location>
</feature>
<feature type="compositionally biased region" description="Polar residues" evidence="2">
    <location>
        <begin position="1014"/>
        <end position="1036"/>
    </location>
</feature>
<dbReference type="PANTHER" id="PTHR47080:SF1">
    <property type="entry name" value="CHROMOSOME 16 OPEN READING FRAME 96"/>
    <property type="match status" value="1"/>
</dbReference>
<evidence type="ECO:0000256" key="2">
    <source>
        <dbReference type="SAM" id="MobiDB-lite"/>
    </source>
</evidence>